<feature type="domain" description="Core-binding (CB)" evidence="7">
    <location>
        <begin position="203"/>
        <end position="282"/>
    </location>
</feature>
<dbReference type="PANTHER" id="PTHR30349:SF41">
    <property type="entry name" value="INTEGRASE_RECOMBINASE PROTEIN MJ0367-RELATED"/>
    <property type="match status" value="1"/>
</dbReference>
<evidence type="ECO:0000256" key="5">
    <source>
        <dbReference type="PROSITE-ProRule" id="PRU01248"/>
    </source>
</evidence>
<dbReference type="InterPro" id="IPR046668">
    <property type="entry name" value="DUF6538"/>
</dbReference>
<sequence length="503" mass="57207">MADNLILKGSTWHVRLELPSDVRHAFGNRRKLTKSLKTGNKAEAHIRKLPVLADWKSIISKARNGISEEELENELHLQKRVGEALDGFFESTLLKHVRGERIFTKKDALSFIKIFDSDISIIFKNDPKDAKDWRLRFYELGSRFYDQQEGKNTDLVVDFLKATEEFLAIKNKFFSKKSGYSETQANQITDVFSEPSTYSPKSPFTAQRLDAFAKHQVEIKGLAQKTVDTFTSKLKVLKNYLESNGLELSFESYQQFLDSLNVSTKTKKNHIHAGSSFHKWASKYDKDYKSRYDTRDNPFLGHELPNDKKAGKKKEEKRLAFKIEEVKKLYEFAISKRKHQVAYAIKIAGLTGCRIEEVCRLKKSHIVAENGIQSLYVEEGKTDASIRKIPIHSSLKLLVEQLVKNADSDGYLIHTSGGNKYGIRSDSISKAFGRIKKELGYDARYVFHSIRKTVITSLQHNDVKPLVIASIVGHETGTVTFDIYSEGASAKQKYNAIIGLPAI</sequence>
<evidence type="ECO:0000256" key="4">
    <source>
        <dbReference type="ARBA" id="ARBA00023172"/>
    </source>
</evidence>
<dbReference type="PROSITE" id="PS51900">
    <property type="entry name" value="CB"/>
    <property type="match status" value="1"/>
</dbReference>
<evidence type="ECO:0000313" key="8">
    <source>
        <dbReference type="EMBL" id="MFC7089945.1"/>
    </source>
</evidence>
<accession>A0ABW2EVF6</accession>
<organism evidence="8 9">
    <name type="scientific">Halomonas salifodinae</name>
    <dbReference type="NCBI Taxonomy" id="438745"/>
    <lineage>
        <taxon>Bacteria</taxon>
        <taxon>Pseudomonadati</taxon>
        <taxon>Pseudomonadota</taxon>
        <taxon>Gammaproteobacteria</taxon>
        <taxon>Oceanospirillales</taxon>
        <taxon>Halomonadaceae</taxon>
        <taxon>Halomonas</taxon>
    </lineage>
</organism>
<evidence type="ECO:0000259" key="6">
    <source>
        <dbReference type="PROSITE" id="PS51898"/>
    </source>
</evidence>
<keyword evidence="2" id="KW-0229">DNA integration</keyword>
<dbReference type="RefSeq" id="WP_346062370.1">
    <property type="nucleotide sequence ID" value="NZ_BAAADR010000010.1"/>
</dbReference>
<protein>
    <submittedName>
        <fullName evidence="8">Tyrosine-type recombinase/integrase</fullName>
    </submittedName>
</protein>
<dbReference type="InterPro" id="IPR011010">
    <property type="entry name" value="DNA_brk_join_enz"/>
</dbReference>
<evidence type="ECO:0000256" key="1">
    <source>
        <dbReference type="ARBA" id="ARBA00008857"/>
    </source>
</evidence>
<keyword evidence="4" id="KW-0233">DNA recombination</keyword>
<comment type="caution">
    <text evidence="8">The sequence shown here is derived from an EMBL/GenBank/DDBJ whole genome shotgun (WGS) entry which is preliminary data.</text>
</comment>
<dbReference type="Pfam" id="PF20172">
    <property type="entry name" value="DUF6538"/>
    <property type="match status" value="1"/>
</dbReference>
<dbReference type="SUPFAM" id="SSF56349">
    <property type="entry name" value="DNA breaking-rejoining enzymes"/>
    <property type="match status" value="1"/>
</dbReference>
<evidence type="ECO:0000259" key="7">
    <source>
        <dbReference type="PROSITE" id="PS51900"/>
    </source>
</evidence>
<comment type="similarity">
    <text evidence="1">Belongs to the 'phage' integrase family.</text>
</comment>
<dbReference type="PROSITE" id="PS51898">
    <property type="entry name" value="TYR_RECOMBINASE"/>
    <property type="match status" value="1"/>
</dbReference>
<dbReference type="Gene3D" id="1.10.443.10">
    <property type="entry name" value="Intergrase catalytic core"/>
    <property type="match status" value="1"/>
</dbReference>
<dbReference type="EMBL" id="JBHSZP010000016">
    <property type="protein sequence ID" value="MFC7089945.1"/>
    <property type="molecule type" value="Genomic_DNA"/>
</dbReference>
<feature type="domain" description="Tyr recombinase" evidence="6">
    <location>
        <begin position="316"/>
        <end position="498"/>
    </location>
</feature>
<dbReference type="InterPro" id="IPR002104">
    <property type="entry name" value="Integrase_catalytic"/>
</dbReference>
<name>A0ABW2EVF6_9GAMM</name>
<evidence type="ECO:0000313" key="9">
    <source>
        <dbReference type="Proteomes" id="UP001596411"/>
    </source>
</evidence>
<dbReference type="Pfam" id="PF00589">
    <property type="entry name" value="Phage_integrase"/>
    <property type="match status" value="1"/>
</dbReference>
<dbReference type="InterPro" id="IPR044068">
    <property type="entry name" value="CB"/>
</dbReference>
<evidence type="ECO:0000256" key="3">
    <source>
        <dbReference type="ARBA" id="ARBA00023125"/>
    </source>
</evidence>
<keyword evidence="3 5" id="KW-0238">DNA-binding</keyword>
<reference evidence="9" key="1">
    <citation type="journal article" date="2019" name="Int. J. Syst. Evol. Microbiol.">
        <title>The Global Catalogue of Microorganisms (GCM) 10K type strain sequencing project: providing services to taxonomists for standard genome sequencing and annotation.</title>
        <authorList>
            <consortium name="The Broad Institute Genomics Platform"/>
            <consortium name="The Broad Institute Genome Sequencing Center for Infectious Disease"/>
            <person name="Wu L."/>
            <person name="Ma J."/>
        </authorList>
    </citation>
    <scope>NUCLEOTIDE SEQUENCE [LARGE SCALE GENOMIC DNA]</scope>
    <source>
        <strain evidence="9">CGMCC 1.13666</strain>
    </source>
</reference>
<keyword evidence="9" id="KW-1185">Reference proteome</keyword>
<proteinExistence type="inferred from homology"/>
<gene>
    <name evidence="8" type="ORF">ACFQH5_10360</name>
</gene>
<dbReference type="InterPro" id="IPR013762">
    <property type="entry name" value="Integrase-like_cat_sf"/>
</dbReference>
<evidence type="ECO:0000256" key="2">
    <source>
        <dbReference type="ARBA" id="ARBA00022908"/>
    </source>
</evidence>
<dbReference type="InterPro" id="IPR050090">
    <property type="entry name" value="Tyrosine_recombinase_XerCD"/>
</dbReference>
<dbReference type="Proteomes" id="UP001596411">
    <property type="component" value="Unassembled WGS sequence"/>
</dbReference>
<dbReference type="PANTHER" id="PTHR30349">
    <property type="entry name" value="PHAGE INTEGRASE-RELATED"/>
    <property type="match status" value="1"/>
</dbReference>